<dbReference type="RefSeq" id="WP_210800657.1">
    <property type="nucleotide sequence ID" value="NZ_JAGQDE010000002.1"/>
</dbReference>
<keyword evidence="2" id="KW-1185">Reference proteome</keyword>
<dbReference type="AlphaFoldDB" id="A0A940YJE6"/>
<evidence type="ECO:0000313" key="2">
    <source>
        <dbReference type="Proteomes" id="UP000678374"/>
    </source>
</evidence>
<accession>A0A940YJE6</accession>
<organism evidence="1 2">
    <name type="scientific">Ideonella aquatica</name>
    <dbReference type="NCBI Taxonomy" id="2824119"/>
    <lineage>
        <taxon>Bacteria</taxon>
        <taxon>Pseudomonadati</taxon>
        <taxon>Pseudomonadota</taxon>
        <taxon>Betaproteobacteria</taxon>
        <taxon>Burkholderiales</taxon>
        <taxon>Sphaerotilaceae</taxon>
        <taxon>Ideonella</taxon>
    </lineage>
</organism>
<name>A0A940YJE6_9BURK</name>
<sequence length="126" mass="14090">MKLSNTMLRGYLRRIALGYLGRSDEPSEDPADFDASIDEVRLAAEAAGDLPWLKLGLDHLLTTPGIRLRDYCGDQFPYTEHALYDLFLHTWQVLWPDEPLSAPGEGALLELEEMPTAQWVAFKAGG</sequence>
<comment type="caution">
    <text evidence="1">The sequence shown here is derived from an EMBL/GenBank/DDBJ whole genome shotgun (WGS) entry which is preliminary data.</text>
</comment>
<evidence type="ECO:0000313" key="1">
    <source>
        <dbReference type="EMBL" id="MBQ0958162.1"/>
    </source>
</evidence>
<gene>
    <name evidence="1" type="ORF">KAK06_04265</name>
</gene>
<dbReference type="Proteomes" id="UP000678374">
    <property type="component" value="Unassembled WGS sequence"/>
</dbReference>
<reference evidence="1" key="1">
    <citation type="submission" date="2021-04" db="EMBL/GenBank/DDBJ databases">
        <title>The genome sequence of Ideonella sp. 4Y11.</title>
        <authorList>
            <person name="Liu Y."/>
        </authorList>
    </citation>
    <scope>NUCLEOTIDE SEQUENCE</scope>
    <source>
        <strain evidence="1">4Y11</strain>
    </source>
</reference>
<proteinExistence type="predicted"/>
<dbReference type="EMBL" id="JAGQDE010000002">
    <property type="protein sequence ID" value="MBQ0958162.1"/>
    <property type="molecule type" value="Genomic_DNA"/>
</dbReference>
<protein>
    <submittedName>
        <fullName evidence="1">Uncharacterized protein</fullName>
    </submittedName>
</protein>